<dbReference type="AlphaFoldDB" id="A0A165ST08"/>
<keyword evidence="4" id="KW-1185">Reference proteome</keyword>
<evidence type="ECO:0000313" key="4">
    <source>
        <dbReference type="Proteomes" id="UP000076727"/>
    </source>
</evidence>
<organism evidence="3 4">
    <name type="scientific">Daedalea quercina L-15889</name>
    <dbReference type="NCBI Taxonomy" id="1314783"/>
    <lineage>
        <taxon>Eukaryota</taxon>
        <taxon>Fungi</taxon>
        <taxon>Dikarya</taxon>
        <taxon>Basidiomycota</taxon>
        <taxon>Agaricomycotina</taxon>
        <taxon>Agaricomycetes</taxon>
        <taxon>Polyporales</taxon>
        <taxon>Fomitopsis</taxon>
    </lineage>
</organism>
<dbReference type="PROSITE" id="PS50181">
    <property type="entry name" value="FBOX"/>
    <property type="match status" value="1"/>
</dbReference>
<sequence>MPSKRSKLSKTTESASTGSNVAMKTAEAPLKWKNVRGRRGGLKDMMNMPMDVILEICLHLHPRELLSLCRTAKVFHAFLMQKGCKNLWRDSLKKVDGLPPCPQEMIEPAWVALVFSPYCTECGKGRAPGVYWEFLARFCATCRKRKLVSESVVDFLIKHWENQGDFSALLSKRAFIGVEVVTGFNKPCYLASQVHDVRTTLNRIYPRGTYAYQRSFNTEGRDRADLRRKLASQCRQWEQNEQNLRDAEIRNLLNKRLADIGSRLRKLDWGPEVDFLHENDFRPLAKFKPIWLAKPLTDRTWQNMQDELVKRMNDVQAQRLEHELQVRLIQRWPVFESAGKELLDRYFGKHPEMLAYGLNIGDLALQKEFCEIMCAPADVVVDKFRFLALEGQLIEILERWQERMCKQLRGLIVEAEVVSPKGINSLDLATTLFSDCNRPHEPRFFPDVVASGVARQMDDHPGNDTYTKFVSRQRHAACCYVDDAQLRFVQPTDLMREMIQMCGKDPDTVTAAEMDALDVRFVWRECAFMTWRRALEDASCEDQIRGWRLATAEETSKLKEREMQVMRNSTSCSLWSCTRCEVPLPPMTGPDVEEHLRTVHGIELSDIADSDIRLNKTLASFFLARESLL</sequence>
<dbReference type="Proteomes" id="UP000076727">
    <property type="component" value="Unassembled WGS sequence"/>
</dbReference>
<proteinExistence type="predicted"/>
<evidence type="ECO:0000313" key="3">
    <source>
        <dbReference type="EMBL" id="KZT72450.1"/>
    </source>
</evidence>
<accession>A0A165ST08</accession>
<dbReference type="EMBL" id="KV429041">
    <property type="protein sequence ID" value="KZT72450.1"/>
    <property type="molecule type" value="Genomic_DNA"/>
</dbReference>
<dbReference type="InterPro" id="IPR036047">
    <property type="entry name" value="F-box-like_dom_sf"/>
</dbReference>
<dbReference type="InterPro" id="IPR001810">
    <property type="entry name" value="F-box_dom"/>
</dbReference>
<evidence type="ECO:0000259" key="2">
    <source>
        <dbReference type="PROSITE" id="PS50181"/>
    </source>
</evidence>
<reference evidence="3 4" key="1">
    <citation type="journal article" date="2016" name="Mol. Biol. Evol.">
        <title>Comparative Genomics of Early-Diverging Mushroom-Forming Fungi Provides Insights into the Origins of Lignocellulose Decay Capabilities.</title>
        <authorList>
            <person name="Nagy L.G."/>
            <person name="Riley R."/>
            <person name="Tritt A."/>
            <person name="Adam C."/>
            <person name="Daum C."/>
            <person name="Floudas D."/>
            <person name="Sun H."/>
            <person name="Yadav J.S."/>
            <person name="Pangilinan J."/>
            <person name="Larsson K.H."/>
            <person name="Matsuura K."/>
            <person name="Barry K."/>
            <person name="Labutti K."/>
            <person name="Kuo R."/>
            <person name="Ohm R.A."/>
            <person name="Bhattacharya S.S."/>
            <person name="Shirouzu T."/>
            <person name="Yoshinaga Y."/>
            <person name="Martin F.M."/>
            <person name="Grigoriev I.V."/>
            <person name="Hibbett D.S."/>
        </authorList>
    </citation>
    <scope>NUCLEOTIDE SEQUENCE [LARGE SCALE GENOMIC DNA]</scope>
    <source>
        <strain evidence="3 4">L-15889</strain>
    </source>
</reference>
<evidence type="ECO:0000256" key="1">
    <source>
        <dbReference type="SAM" id="MobiDB-lite"/>
    </source>
</evidence>
<feature type="compositionally biased region" description="Polar residues" evidence="1">
    <location>
        <begin position="9"/>
        <end position="20"/>
    </location>
</feature>
<name>A0A165ST08_9APHY</name>
<dbReference type="OrthoDB" id="2745177at2759"/>
<feature type="region of interest" description="Disordered" evidence="1">
    <location>
        <begin position="1"/>
        <end position="20"/>
    </location>
</feature>
<gene>
    <name evidence="3" type="ORF">DAEQUDRAFT_723167</name>
</gene>
<feature type="domain" description="F-box" evidence="2">
    <location>
        <begin position="42"/>
        <end position="91"/>
    </location>
</feature>
<dbReference type="SUPFAM" id="SSF81383">
    <property type="entry name" value="F-box domain"/>
    <property type="match status" value="1"/>
</dbReference>
<protein>
    <recommendedName>
        <fullName evidence="2">F-box domain-containing protein</fullName>
    </recommendedName>
</protein>